<dbReference type="Proteomes" id="UP000439903">
    <property type="component" value="Unassembled WGS sequence"/>
</dbReference>
<reference evidence="1 2" key="1">
    <citation type="journal article" date="2019" name="Environ. Microbiol.">
        <title>At the nexus of three kingdoms: the genome of the mycorrhizal fungus Gigaspora margarita provides insights into plant, endobacterial and fungal interactions.</title>
        <authorList>
            <person name="Venice F."/>
            <person name="Ghignone S."/>
            <person name="Salvioli di Fossalunga A."/>
            <person name="Amselem J."/>
            <person name="Novero M."/>
            <person name="Xianan X."/>
            <person name="Sedzielewska Toro K."/>
            <person name="Morin E."/>
            <person name="Lipzen A."/>
            <person name="Grigoriev I.V."/>
            <person name="Henrissat B."/>
            <person name="Martin F.M."/>
            <person name="Bonfante P."/>
        </authorList>
    </citation>
    <scope>NUCLEOTIDE SEQUENCE [LARGE SCALE GENOMIC DNA]</scope>
    <source>
        <strain evidence="1 2">BEG34</strain>
    </source>
</reference>
<proteinExistence type="predicted"/>
<name>A0A8H4AY12_GIGMA</name>
<organism evidence="1 2">
    <name type="scientific">Gigaspora margarita</name>
    <dbReference type="NCBI Taxonomy" id="4874"/>
    <lineage>
        <taxon>Eukaryota</taxon>
        <taxon>Fungi</taxon>
        <taxon>Fungi incertae sedis</taxon>
        <taxon>Mucoromycota</taxon>
        <taxon>Glomeromycotina</taxon>
        <taxon>Glomeromycetes</taxon>
        <taxon>Diversisporales</taxon>
        <taxon>Gigasporaceae</taxon>
        <taxon>Gigaspora</taxon>
    </lineage>
</organism>
<accession>A0A8H4AY12</accession>
<sequence length="80" mass="9179">MPHWKIRNALRQIYRKTQDITSSRNHFAAQAGSEFSPVLLIVGMGIQIETGTSRRKNILTSTRQGEIRLNNQISLEKKSR</sequence>
<dbReference type="AlphaFoldDB" id="A0A8H4AY12"/>
<protein>
    <submittedName>
        <fullName evidence="1">Uncharacterized protein</fullName>
    </submittedName>
</protein>
<keyword evidence="2" id="KW-1185">Reference proteome</keyword>
<dbReference type="EMBL" id="WTPW01000131">
    <property type="protein sequence ID" value="KAF0543765.1"/>
    <property type="molecule type" value="Genomic_DNA"/>
</dbReference>
<gene>
    <name evidence="1" type="ORF">F8M41_003442</name>
</gene>
<comment type="caution">
    <text evidence="1">The sequence shown here is derived from an EMBL/GenBank/DDBJ whole genome shotgun (WGS) entry which is preliminary data.</text>
</comment>
<evidence type="ECO:0000313" key="1">
    <source>
        <dbReference type="EMBL" id="KAF0543765.1"/>
    </source>
</evidence>
<evidence type="ECO:0000313" key="2">
    <source>
        <dbReference type="Proteomes" id="UP000439903"/>
    </source>
</evidence>